<dbReference type="SUPFAM" id="SSF51735">
    <property type="entry name" value="NAD(P)-binding Rossmann-fold domains"/>
    <property type="match status" value="1"/>
</dbReference>
<gene>
    <name evidence="5" type="ORF">ACFO0B_31055</name>
</gene>
<dbReference type="PANTHER" id="PTHR44196">
    <property type="entry name" value="DEHYDROGENASE/REDUCTASE SDR FAMILY MEMBER 7B"/>
    <property type="match status" value="1"/>
</dbReference>
<evidence type="ECO:0000256" key="1">
    <source>
        <dbReference type="ARBA" id="ARBA00006484"/>
    </source>
</evidence>
<dbReference type="Pfam" id="PF00106">
    <property type="entry name" value="adh_short"/>
    <property type="match status" value="1"/>
</dbReference>
<dbReference type="InterPro" id="IPR036291">
    <property type="entry name" value="NAD(P)-bd_dom_sf"/>
</dbReference>
<dbReference type="EC" id="1.1.-.-" evidence="5"/>
<keyword evidence="6" id="KW-1185">Reference proteome</keyword>
<dbReference type="Gene3D" id="3.40.50.720">
    <property type="entry name" value="NAD(P)-binding Rossmann-like Domain"/>
    <property type="match status" value="1"/>
</dbReference>
<feature type="domain" description="Ketoreductase" evidence="4">
    <location>
        <begin position="3"/>
        <end position="173"/>
    </location>
</feature>
<dbReference type="SMART" id="SM00822">
    <property type="entry name" value="PKS_KR"/>
    <property type="match status" value="1"/>
</dbReference>
<dbReference type="RefSeq" id="WP_378617141.1">
    <property type="nucleotide sequence ID" value="NZ_JBHSAX010000033.1"/>
</dbReference>
<dbReference type="EMBL" id="JBHSAX010000033">
    <property type="protein sequence ID" value="MFC3966444.1"/>
    <property type="molecule type" value="Genomic_DNA"/>
</dbReference>
<keyword evidence="2 5" id="KW-0560">Oxidoreductase</keyword>
<dbReference type="PANTHER" id="PTHR44196:SF1">
    <property type="entry name" value="DEHYDROGENASE_REDUCTASE SDR FAMILY MEMBER 7B"/>
    <property type="match status" value="1"/>
</dbReference>
<proteinExistence type="inferred from homology"/>
<evidence type="ECO:0000256" key="3">
    <source>
        <dbReference type="RuleBase" id="RU000363"/>
    </source>
</evidence>
<dbReference type="InterPro" id="IPR002347">
    <property type="entry name" value="SDR_fam"/>
</dbReference>
<dbReference type="InterPro" id="IPR057326">
    <property type="entry name" value="KR_dom"/>
</dbReference>
<evidence type="ECO:0000259" key="4">
    <source>
        <dbReference type="SMART" id="SM00822"/>
    </source>
</evidence>
<protein>
    <submittedName>
        <fullName evidence="5">SDR family oxidoreductase</fullName>
        <ecNumber evidence="5">1.1.-.-</ecNumber>
    </submittedName>
</protein>
<sequence>MSQTVVVTGASSGIGRATAALFLAQGYTVIGTSRDPERIPAANRIDGVEYRALDLADAESIETFGAGLPAVDVLVNNAGESQSGPLEELPADALDRLFRINVLGPVRLTQLVLPGMRERGAGRVIMVGSMLASFPLAYRSSYVATKAALKGFAHAARLEVSPFGVAISTVEPGSIATGIGERRTAYIAADSAHLADYRTMIGKLDHNEQNGIAAEQVAALIVKAARARRPKPLYATGSRAPLVFALRRLLPAAAIHRITARAHGLKR</sequence>
<dbReference type="GO" id="GO:0016491">
    <property type="term" value="F:oxidoreductase activity"/>
    <property type="evidence" value="ECO:0007669"/>
    <property type="project" value="UniProtKB-KW"/>
</dbReference>
<comment type="caution">
    <text evidence="5">The sequence shown here is derived from an EMBL/GenBank/DDBJ whole genome shotgun (WGS) entry which is preliminary data.</text>
</comment>
<dbReference type="PRINTS" id="PR00081">
    <property type="entry name" value="GDHRDH"/>
</dbReference>
<dbReference type="PRINTS" id="PR00080">
    <property type="entry name" value="SDRFAMILY"/>
</dbReference>
<organism evidence="5 6">
    <name type="scientific">Nocardia jiangsuensis</name>
    <dbReference type="NCBI Taxonomy" id="1691563"/>
    <lineage>
        <taxon>Bacteria</taxon>
        <taxon>Bacillati</taxon>
        <taxon>Actinomycetota</taxon>
        <taxon>Actinomycetes</taxon>
        <taxon>Mycobacteriales</taxon>
        <taxon>Nocardiaceae</taxon>
        <taxon>Nocardia</taxon>
    </lineage>
</organism>
<dbReference type="InterPro" id="IPR020904">
    <property type="entry name" value="Sc_DH/Rdtase_CS"/>
</dbReference>
<evidence type="ECO:0000313" key="6">
    <source>
        <dbReference type="Proteomes" id="UP001595696"/>
    </source>
</evidence>
<dbReference type="Proteomes" id="UP001595696">
    <property type="component" value="Unassembled WGS sequence"/>
</dbReference>
<evidence type="ECO:0000256" key="2">
    <source>
        <dbReference type="ARBA" id="ARBA00023002"/>
    </source>
</evidence>
<accession>A0ABV8E3Y2</accession>
<comment type="similarity">
    <text evidence="1 3">Belongs to the short-chain dehydrogenases/reductases (SDR) family.</text>
</comment>
<reference evidence="6" key="1">
    <citation type="journal article" date="2019" name="Int. J. Syst. Evol. Microbiol.">
        <title>The Global Catalogue of Microorganisms (GCM) 10K type strain sequencing project: providing services to taxonomists for standard genome sequencing and annotation.</title>
        <authorList>
            <consortium name="The Broad Institute Genomics Platform"/>
            <consortium name="The Broad Institute Genome Sequencing Center for Infectious Disease"/>
            <person name="Wu L."/>
            <person name="Ma J."/>
        </authorList>
    </citation>
    <scope>NUCLEOTIDE SEQUENCE [LARGE SCALE GENOMIC DNA]</scope>
    <source>
        <strain evidence="6">CGMCC 4.7330</strain>
    </source>
</reference>
<evidence type="ECO:0000313" key="5">
    <source>
        <dbReference type="EMBL" id="MFC3966444.1"/>
    </source>
</evidence>
<dbReference type="PROSITE" id="PS00061">
    <property type="entry name" value="ADH_SHORT"/>
    <property type="match status" value="1"/>
</dbReference>
<dbReference type="CDD" id="cd05374">
    <property type="entry name" value="17beta-HSD-like_SDR_c"/>
    <property type="match status" value="1"/>
</dbReference>
<name>A0ABV8E3Y2_9NOCA</name>